<proteinExistence type="predicted"/>
<dbReference type="Proteomes" id="UP000006514">
    <property type="component" value="Unassembled WGS sequence"/>
</dbReference>
<evidence type="ECO:0000313" key="2">
    <source>
        <dbReference type="EMBL" id="EJD35391.1"/>
    </source>
</evidence>
<dbReference type="AlphaFoldDB" id="J0WRN7"/>
<keyword evidence="1" id="KW-1133">Transmembrane helix</keyword>
<organism evidence="2 3">
    <name type="scientific">Auricularia subglabra (strain TFB-10046 / SS5)</name>
    <name type="common">White-rot fungus</name>
    <name type="synonym">Auricularia delicata (strain TFB10046)</name>
    <dbReference type="NCBI Taxonomy" id="717982"/>
    <lineage>
        <taxon>Eukaryota</taxon>
        <taxon>Fungi</taxon>
        <taxon>Dikarya</taxon>
        <taxon>Basidiomycota</taxon>
        <taxon>Agaricomycotina</taxon>
        <taxon>Agaricomycetes</taxon>
        <taxon>Auriculariales</taxon>
        <taxon>Auriculariaceae</taxon>
        <taxon>Auricularia</taxon>
    </lineage>
</organism>
<feature type="transmembrane region" description="Helical" evidence="1">
    <location>
        <begin position="84"/>
        <end position="105"/>
    </location>
</feature>
<keyword evidence="1" id="KW-0472">Membrane</keyword>
<dbReference type="EMBL" id="JH687892">
    <property type="protein sequence ID" value="EJD35391.1"/>
    <property type="molecule type" value="Genomic_DNA"/>
</dbReference>
<dbReference type="InParanoid" id="J0WRN7"/>
<name>J0WRN7_AURST</name>
<feature type="transmembrane region" description="Helical" evidence="1">
    <location>
        <begin position="189"/>
        <end position="210"/>
    </location>
</feature>
<feature type="transmembrane region" description="Helical" evidence="1">
    <location>
        <begin position="161"/>
        <end position="182"/>
    </location>
</feature>
<feature type="transmembrane region" description="Helical" evidence="1">
    <location>
        <begin position="54"/>
        <end position="72"/>
    </location>
</feature>
<gene>
    <name evidence="2" type="ORF">AURDEDRAFT_175538</name>
</gene>
<dbReference type="OMA" id="SISRINY"/>
<sequence>MVDWHDPVIVARCARTAMFIQDLSGGCYIWEFLISLPFDWEHYKRKYPFRWPQVAYFGSRYLLGLGGLMAFRTSLVFGPTNCQAWFRASFATAHACGALGSLLLFMRVIALSGRNKYVIGILGFWYLCQCAALVHTTIRIRGEYMPDLLLCAVTNTSISRINYFISFGFDFACLCIVFGYLFQARGAGLWDLLVSQGAVYFMVVIAAYTPPAILLILNLNDFMNTMLQVPSVVVLVVCANRMYRNLIDFYARLTADLTS</sequence>
<evidence type="ECO:0000256" key="1">
    <source>
        <dbReference type="SAM" id="Phobius"/>
    </source>
</evidence>
<protein>
    <submittedName>
        <fullName evidence="2">Uncharacterized protein</fullName>
    </submittedName>
</protein>
<dbReference type="OrthoDB" id="3197626at2759"/>
<keyword evidence="3" id="KW-1185">Reference proteome</keyword>
<accession>J0WRN7</accession>
<reference evidence="3" key="1">
    <citation type="journal article" date="2012" name="Science">
        <title>The Paleozoic origin of enzymatic lignin decomposition reconstructed from 31 fungal genomes.</title>
        <authorList>
            <person name="Floudas D."/>
            <person name="Binder M."/>
            <person name="Riley R."/>
            <person name="Barry K."/>
            <person name="Blanchette R.A."/>
            <person name="Henrissat B."/>
            <person name="Martinez A.T."/>
            <person name="Otillar R."/>
            <person name="Spatafora J.W."/>
            <person name="Yadav J.S."/>
            <person name="Aerts A."/>
            <person name="Benoit I."/>
            <person name="Boyd A."/>
            <person name="Carlson A."/>
            <person name="Copeland A."/>
            <person name="Coutinho P.M."/>
            <person name="de Vries R.P."/>
            <person name="Ferreira P."/>
            <person name="Findley K."/>
            <person name="Foster B."/>
            <person name="Gaskell J."/>
            <person name="Glotzer D."/>
            <person name="Gorecki P."/>
            <person name="Heitman J."/>
            <person name="Hesse C."/>
            <person name="Hori C."/>
            <person name="Igarashi K."/>
            <person name="Jurgens J.A."/>
            <person name="Kallen N."/>
            <person name="Kersten P."/>
            <person name="Kohler A."/>
            <person name="Kuees U."/>
            <person name="Kumar T.K.A."/>
            <person name="Kuo A."/>
            <person name="LaButti K."/>
            <person name="Larrondo L.F."/>
            <person name="Lindquist E."/>
            <person name="Ling A."/>
            <person name="Lombard V."/>
            <person name="Lucas S."/>
            <person name="Lundell T."/>
            <person name="Martin R."/>
            <person name="McLaughlin D.J."/>
            <person name="Morgenstern I."/>
            <person name="Morin E."/>
            <person name="Murat C."/>
            <person name="Nagy L.G."/>
            <person name="Nolan M."/>
            <person name="Ohm R.A."/>
            <person name="Patyshakuliyeva A."/>
            <person name="Rokas A."/>
            <person name="Ruiz-Duenas F.J."/>
            <person name="Sabat G."/>
            <person name="Salamov A."/>
            <person name="Samejima M."/>
            <person name="Schmutz J."/>
            <person name="Slot J.C."/>
            <person name="St John F."/>
            <person name="Stenlid J."/>
            <person name="Sun H."/>
            <person name="Sun S."/>
            <person name="Syed K."/>
            <person name="Tsang A."/>
            <person name="Wiebenga A."/>
            <person name="Young D."/>
            <person name="Pisabarro A."/>
            <person name="Eastwood D.C."/>
            <person name="Martin F."/>
            <person name="Cullen D."/>
            <person name="Grigoriev I.V."/>
            <person name="Hibbett D.S."/>
        </authorList>
    </citation>
    <scope>NUCLEOTIDE SEQUENCE [LARGE SCALE GENOMIC DNA]</scope>
    <source>
        <strain evidence="3">TFB10046</strain>
    </source>
</reference>
<feature type="transmembrane region" description="Helical" evidence="1">
    <location>
        <begin position="117"/>
        <end position="141"/>
    </location>
</feature>
<dbReference type="eggNOG" id="ENOG502RCVG">
    <property type="taxonomic scope" value="Eukaryota"/>
</dbReference>
<dbReference type="KEGG" id="adl:AURDEDRAFT_175538"/>
<keyword evidence="1" id="KW-0812">Transmembrane</keyword>
<evidence type="ECO:0000313" key="3">
    <source>
        <dbReference type="Proteomes" id="UP000006514"/>
    </source>
</evidence>